<feature type="transmembrane region" description="Helical" evidence="5">
    <location>
        <begin position="133"/>
        <end position="150"/>
    </location>
</feature>
<dbReference type="InterPro" id="IPR032808">
    <property type="entry name" value="DoxX"/>
</dbReference>
<feature type="transmembrane region" description="Helical" evidence="5">
    <location>
        <begin position="27"/>
        <end position="52"/>
    </location>
</feature>
<comment type="caution">
    <text evidence="6">The sequence shown here is derived from an EMBL/GenBank/DDBJ whole genome shotgun (WGS) entry which is preliminary data.</text>
</comment>
<comment type="subcellular location">
    <subcellularLocation>
        <location evidence="1">Membrane</location>
        <topology evidence="1">Multi-pass membrane protein</topology>
    </subcellularLocation>
</comment>
<evidence type="ECO:0000256" key="5">
    <source>
        <dbReference type="SAM" id="Phobius"/>
    </source>
</evidence>
<evidence type="ECO:0008006" key="8">
    <source>
        <dbReference type="Google" id="ProtNLM"/>
    </source>
</evidence>
<gene>
    <name evidence="6" type="ORF">GCM10009433_14100</name>
</gene>
<evidence type="ECO:0000256" key="2">
    <source>
        <dbReference type="ARBA" id="ARBA00022692"/>
    </source>
</evidence>
<dbReference type="Proteomes" id="UP001500185">
    <property type="component" value="Unassembled WGS sequence"/>
</dbReference>
<reference evidence="7" key="1">
    <citation type="journal article" date="2019" name="Int. J. Syst. Evol. Microbiol.">
        <title>The Global Catalogue of Microorganisms (GCM) 10K type strain sequencing project: providing services to taxonomists for standard genome sequencing and annotation.</title>
        <authorList>
            <consortium name="The Broad Institute Genomics Platform"/>
            <consortium name="The Broad Institute Genome Sequencing Center for Infectious Disease"/>
            <person name="Wu L."/>
            <person name="Ma J."/>
        </authorList>
    </citation>
    <scope>NUCLEOTIDE SEQUENCE [LARGE SCALE GENOMIC DNA]</scope>
    <source>
        <strain evidence="7">JCM 16231</strain>
    </source>
</reference>
<evidence type="ECO:0000313" key="6">
    <source>
        <dbReference type="EMBL" id="GAA0757646.1"/>
    </source>
</evidence>
<dbReference type="EMBL" id="BAAAGG010000005">
    <property type="protein sequence ID" value="GAA0757646.1"/>
    <property type="molecule type" value="Genomic_DNA"/>
</dbReference>
<organism evidence="6 7">
    <name type="scientific">Psychroflexus lacisalsi</name>
    <dbReference type="NCBI Taxonomy" id="503928"/>
    <lineage>
        <taxon>Bacteria</taxon>
        <taxon>Pseudomonadati</taxon>
        <taxon>Bacteroidota</taxon>
        <taxon>Flavobacteriia</taxon>
        <taxon>Flavobacteriales</taxon>
        <taxon>Flavobacteriaceae</taxon>
        <taxon>Psychroflexus</taxon>
    </lineage>
</organism>
<dbReference type="Pfam" id="PF07681">
    <property type="entry name" value="DoxX"/>
    <property type="match status" value="1"/>
</dbReference>
<keyword evidence="3 5" id="KW-1133">Transmembrane helix</keyword>
<sequence>MNFKKLRLFENTYRSHAMNSKLKPLGVSYLSVVLLRSMLSLIFIVASISHFINTEKTINRIKNARMGFVGDLLGTPRTAVILSGVVMLIAGIALLIGFKTRIAAIVFIAILIPITLTVQVGQVETLGPLFKNVALLGGLLFFSINSNLNFKQ</sequence>
<proteinExistence type="predicted"/>
<evidence type="ECO:0000313" key="7">
    <source>
        <dbReference type="Proteomes" id="UP001500185"/>
    </source>
</evidence>
<evidence type="ECO:0000256" key="3">
    <source>
        <dbReference type="ARBA" id="ARBA00022989"/>
    </source>
</evidence>
<protein>
    <recommendedName>
        <fullName evidence="8">DoxX family protein</fullName>
    </recommendedName>
</protein>
<feature type="transmembrane region" description="Helical" evidence="5">
    <location>
        <begin position="102"/>
        <end position="121"/>
    </location>
</feature>
<keyword evidence="4 5" id="KW-0472">Membrane</keyword>
<evidence type="ECO:0000256" key="1">
    <source>
        <dbReference type="ARBA" id="ARBA00004141"/>
    </source>
</evidence>
<name>A0ABP3VFK4_9FLAO</name>
<keyword evidence="7" id="KW-1185">Reference proteome</keyword>
<accession>A0ABP3VFK4</accession>
<feature type="transmembrane region" description="Helical" evidence="5">
    <location>
        <begin position="72"/>
        <end position="95"/>
    </location>
</feature>
<evidence type="ECO:0000256" key="4">
    <source>
        <dbReference type="ARBA" id="ARBA00023136"/>
    </source>
</evidence>
<keyword evidence="2 5" id="KW-0812">Transmembrane</keyword>